<comment type="caution">
    <text evidence="2">The sequence shown here is derived from an EMBL/GenBank/DDBJ whole genome shotgun (WGS) entry which is preliminary data.</text>
</comment>
<dbReference type="SUPFAM" id="SSF88874">
    <property type="entry name" value="Receptor-binding domain of short tail fibre protein gp12"/>
    <property type="match status" value="1"/>
</dbReference>
<dbReference type="EMBL" id="JADQDM010000003">
    <property type="protein sequence ID" value="MBF9221176.1"/>
    <property type="molecule type" value="Genomic_DNA"/>
</dbReference>
<name>A0ABS0I2J5_9BACT</name>
<sequence>MEPYLGEIRIFGGTFAPVGWLFCNGSLLSISEYDALYALIGTTYGGDGQTTFAVPNMASRVAVGQGQGPGLSSYVIGQMQGTETVTLTSNQLPVHQHPFSGTVNVISGATTPVTDPTNAFFADKGALAYINTSGADALAPTSLTGQMTPAGGSQPHSNLQPLTAIYYIICTSGIYPTQP</sequence>
<dbReference type="InterPro" id="IPR011083">
    <property type="entry name" value="Phage_tail_collar_dom"/>
</dbReference>
<organism evidence="2 3">
    <name type="scientific">Hymenobacter ruricola</name>
    <dbReference type="NCBI Taxonomy" id="2791023"/>
    <lineage>
        <taxon>Bacteria</taxon>
        <taxon>Pseudomonadati</taxon>
        <taxon>Bacteroidota</taxon>
        <taxon>Cytophagia</taxon>
        <taxon>Cytophagales</taxon>
        <taxon>Hymenobacteraceae</taxon>
        <taxon>Hymenobacter</taxon>
    </lineage>
</organism>
<gene>
    <name evidence="2" type="ORF">I2H31_08675</name>
</gene>
<dbReference type="RefSeq" id="WP_196292634.1">
    <property type="nucleotide sequence ID" value="NZ_JADQDM010000003.1"/>
</dbReference>
<evidence type="ECO:0000259" key="1">
    <source>
        <dbReference type="Pfam" id="PF07484"/>
    </source>
</evidence>
<evidence type="ECO:0000313" key="2">
    <source>
        <dbReference type="EMBL" id="MBF9221176.1"/>
    </source>
</evidence>
<dbReference type="Proteomes" id="UP000618931">
    <property type="component" value="Unassembled WGS sequence"/>
</dbReference>
<dbReference type="Gene3D" id="3.90.1340.10">
    <property type="entry name" value="Phage tail collar domain"/>
    <property type="match status" value="1"/>
</dbReference>
<dbReference type="InterPro" id="IPR037053">
    <property type="entry name" value="Phage_tail_collar_dom_sf"/>
</dbReference>
<evidence type="ECO:0000313" key="3">
    <source>
        <dbReference type="Proteomes" id="UP000618931"/>
    </source>
</evidence>
<keyword evidence="3" id="KW-1185">Reference proteome</keyword>
<accession>A0ABS0I2J5</accession>
<protein>
    <submittedName>
        <fullName evidence="2">Phage tail protein</fullName>
    </submittedName>
</protein>
<reference evidence="2 3" key="1">
    <citation type="submission" date="2020-11" db="EMBL/GenBank/DDBJ databases">
        <authorList>
            <person name="Kim M.K."/>
        </authorList>
    </citation>
    <scope>NUCLEOTIDE SEQUENCE [LARGE SCALE GENOMIC DNA]</scope>
    <source>
        <strain evidence="2 3">BT662</strain>
    </source>
</reference>
<proteinExistence type="predicted"/>
<dbReference type="Pfam" id="PF07484">
    <property type="entry name" value="Collar"/>
    <property type="match status" value="1"/>
</dbReference>
<feature type="domain" description="Phage tail collar" evidence="1">
    <location>
        <begin position="6"/>
        <end position="61"/>
    </location>
</feature>